<dbReference type="AlphaFoldDB" id="A0AAN8W4V0"/>
<reference evidence="2 3" key="1">
    <citation type="submission" date="2023-12" db="EMBL/GenBank/DDBJ databases">
        <title>A high-quality genome assembly for Dillenia turbinata (Dilleniales).</title>
        <authorList>
            <person name="Chanderbali A."/>
        </authorList>
    </citation>
    <scope>NUCLEOTIDE SEQUENCE [LARGE SCALE GENOMIC DNA]</scope>
    <source>
        <strain evidence="2">LSX21</strain>
        <tissue evidence="2">Leaf</tissue>
    </source>
</reference>
<dbReference type="EMBL" id="JBAMMX010000004">
    <property type="protein sequence ID" value="KAK6943279.1"/>
    <property type="molecule type" value="Genomic_DNA"/>
</dbReference>
<keyword evidence="3" id="KW-1185">Reference proteome</keyword>
<sequence>MTFPSHLLQVLLFLSAASLSSVVHAFFIVVLFAVGFVLKGWCLRPSKAGDRSDSLIFVNSRLTEASIVSCNSGNSFFWILFCLLPMFLGAPIEYSDFLLDKAVDRSPAAVCILGFFGEHGDFSVRPFTKNGTHKLFQSQLLFPSSPQTIVPSDHVDIV</sequence>
<protein>
    <submittedName>
        <fullName evidence="2">Uncharacterized protein</fullName>
    </submittedName>
</protein>
<gene>
    <name evidence="2" type="ORF">RJ641_028656</name>
</gene>
<feature type="transmembrane region" description="Helical" evidence="1">
    <location>
        <begin position="76"/>
        <end position="95"/>
    </location>
</feature>
<evidence type="ECO:0000256" key="1">
    <source>
        <dbReference type="SAM" id="Phobius"/>
    </source>
</evidence>
<proteinExistence type="predicted"/>
<evidence type="ECO:0000313" key="2">
    <source>
        <dbReference type="EMBL" id="KAK6943279.1"/>
    </source>
</evidence>
<accession>A0AAN8W4V0</accession>
<keyword evidence="1" id="KW-0812">Transmembrane</keyword>
<evidence type="ECO:0000313" key="3">
    <source>
        <dbReference type="Proteomes" id="UP001370490"/>
    </source>
</evidence>
<keyword evidence="1" id="KW-1133">Transmembrane helix</keyword>
<name>A0AAN8W4V0_9MAGN</name>
<organism evidence="2 3">
    <name type="scientific">Dillenia turbinata</name>
    <dbReference type="NCBI Taxonomy" id="194707"/>
    <lineage>
        <taxon>Eukaryota</taxon>
        <taxon>Viridiplantae</taxon>
        <taxon>Streptophyta</taxon>
        <taxon>Embryophyta</taxon>
        <taxon>Tracheophyta</taxon>
        <taxon>Spermatophyta</taxon>
        <taxon>Magnoliopsida</taxon>
        <taxon>eudicotyledons</taxon>
        <taxon>Gunneridae</taxon>
        <taxon>Pentapetalae</taxon>
        <taxon>Dilleniales</taxon>
        <taxon>Dilleniaceae</taxon>
        <taxon>Dillenia</taxon>
    </lineage>
</organism>
<dbReference type="Proteomes" id="UP001370490">
    <property type="component" value="Unassembled WGS sequence"/>
</dbReference>
<comment type="caution">
    <text evidence="2">The sequence shown here is derived from an EMBL/GenBank/DDBJ whole genome shotgun (WGS) entry which is preliminary data.</text>
</comment>
<keyword evidence="1" id="KW-0472">Membrane</keyword>